<proteinExistence type="predicted"/>
<evidence type="ECO:0000256" key="1">
    <source>
        <dbReference type="SAM" id="Phobius"/>
    </source>
</evidence>
<keyword evidence="1" id="KW-1133">Transmembrane helix</keyword>
<accession>A0A7C3PE98</accession>
<feature type="transmembrane region" description="Helical" evidence="1">
    <location>
        <begin position="78"/>
        <end position="97"/>
    </location>
</feature>
<name>A0A7C3PE98_9CYAN</name>
<dbReference type="Pfam" id="PF06127">
    <property type="entry name" value="Mpo1-like"/>
    <property type="match status" value="1"/>
</dbReference>
<reference evidence="2" key="1">
    <citation type="journal article" date="2020" name="mSystems">
        <title>Genome- and Community-Level Interaction Insights into Carbon Utilization and Element Cycling Functions of Hydrothermarchaeota in Hydrothermal Sediment.</title>
        <authorList>
            <person name="Zhou Z."/>
            <person name="Liu Y."/>
            <person name="Xu W."/>
            <person name="Pan J."/>
            <person name="Luo Z.H."/>
            <person name="Li M."/>
        </authorList>
    </citation>
    <scope>NUCLEOTIDE SEQUENCE [LARGE SCALE GENOMIC DNA]</scope>
    <source>
        <strain evidence="2">SpSt-418</strain>
    </source>
</reference>
<gene>
    <name evidence="2" type="ORF">ENR64_06555</name>
</gene>
<organism evidence="2">
    <name type="scientific">Oscillatoriales cyanobacterium SpSt-418</name>
    <dbReference type="NCBI Taxonomy" id="2282169"/>
    <lineage>
        <taxon>Bacteria</taxon>
        <taxon>Bacillati</taxon>
        <taxon>Cyanobacteriota</taxon>
        <taxon>Cyanophyceae</taxon>
        <taxon>Oscillatoriophycideae</taxon>
        <taxon>Oscillatoriales</taxon>
    </lineage>
</organism>
<sequence>MNQSTRYRSFTEFYPFYLDEHSNPICRRLHFIGTTLALIFLIAAIATQLWWLIAVGIAQGYMFAWSGHFFFERNKPAAFQYVWFSLLSDWCMWWQILTGKIPL</sequence>
<dbReference type="PANTHER" id="PTHR34205:SF2">
    <property type="entry name" value="DUF962 DOMAIN-CONTAINING PROTEIN"/>
    <property type="match status" value="1"/>
</dbReference>
<feature type="transmembrane region" description="Helical" evidence="1">
    <location>
        <begin position="36"/>
        <end position="58"/>
    </location>
</feature>
<keyword evidence="1" id="KW-0472">Membrane</keyword>
<dbReference type="PANTHER" id="PTHR34205">
    <property type="entry name" value="TRANSMEMBRANE PROTEIN"/>
    <property type="match status" value="1"/>
</dbReference>
<evidence type="ECO:0000313" key="2">
    <source>
        <dbReference type="EMBL" id="HFM97419.1"/>
    </source>
</evidence>
<dbReference type="AlphaFoldDB" id="A0A7C3PE98"/>
<keyword evidence="1" id="KW-0812">Transmembrane</keyword>
<dbReference type="EMBL" id="DSRU01000077">
    <property type="protein sequence ID" value="HFM97419.1"/>
    <property type="molecule type" value="Genomic_DNA"/>
</dbReference>
<protein>
    <submittedName>
        <fullName evidence="2">DUF962 domain-containing protein</fullName>
    </submittedName>
</protein>
<dbReference type="InterPro" id="IPR009305">
    <property type="entry name" value="Mpo1-like"/>
</dbReference>
<comment type="caution">
    <text evidence="2">The sequence shown here is derived from an EMBL/GenBank/DDBJ whole genome shotgun (WGS) entry which is preliminary data.</text>
</comment>